<dbReference type="GeneID" id="131805050"/>
<reference evidence="2" key="1">
    <citation type="submission" date="2025-08" db="UniProtKB">
        <authorList>
            <consortium name="RefSeq"/>
        </authorList>
    </citation>
    <scope>IDENTIFICATION</scope>
    <source>
        <strain evidence="2">Aabys</strain>
        <tissue evidence="2">Whole body</tissue>
    </source>
</reference>
<name>A0ABM3VEQ6_MUSDO</name>
<evidence type="ECO:0000313" key="2">
    <source>
        <dbReference type="RefSeq" id="XP_058984268.1"/>
    </source>
</evidence>
<dbReference type="RefSeq" id="XP_058984268.1">
    <property type="nucleotide sequence ID" value="XM_059128285.1"/>
</dbReference>
<keyword evidence="1" id="KW-1185">Reference proteome</keyword>
<organism evidence="1 2">
    <name type="scientific">Musca domestica</name>
    <name type="common">House fly</name>
    <dbReference type="NCBI Taxonomy" id="7370"/>
    <lineage>
        <taxon>Eukaryota</taxon>
        <taxon>Metazoa</taxon>
        <taxon>Ecdysozoa</taxon>
        <taxon>Arthropoda</taxon>
        <taxon>Hexapoda</taxon>
        <taxon>Insecta</taxon>
        <taxon>Pterygota</taxon>
        <taxon>Neoptera</taxon>
        <taxon>Endopterygota</taxon>
        <taxon>Diptera</taxon>
        <taxon>Brachycera</taxon>
        <taxon>Muscomorpha</taxon>
        <taxon>Muscoidea</taxon>
        <taxon>Muscidae</taxon>
        <taxon>Musca</taxon>
    </lineage>
</organism>
<accession>A0ABM3VEQ6</accession>
<sequence length="589" mass="67488">MFTNSLKSVIKWRYLSQCCSRLGNISQTYASFSAKDLLYETSDEAGTLLTRFAKHVAIERHNICEIVPNKVRYADFFPVSDMKYFHKELSKTSADQLASIIVYASTYRSNADPSKFAQVLNELDRYAVDKLCDMNVDTILRTMYAFLFLIPNWMTRLDFYSEGMKKLYDTLLQDGCKFKELFVQVSFYFGLSKKISRNNLQKQWNSFLHLHLESFLDELSTLDVALVASAAYKTSTKIEYEKFNQRLVKEVLGTSTVKSGNDALLITLIKSLRFQRVNSDEVCEHVAKICMNSQQINQFQTRGQIHIFALFADNLWDNEECMQILVQEFIAKLRNNNTDNYVNRIRGKDITTFLWCCFQLKCRMTPHELQTVEDVLLRMVYNNEFKYFPDQLVEACLSLWSLGLKSKELLQNAIKIKSDSSPKRQQPKVDSRLTVLLSAAQIEEPTWCMPLTKGFKSFNIESSVPAYLLNPDIPYNTLLSRLREENSVASAAIVCPINGINIPGVLVQLSSLSHDSYVFVEIMTKSQTLQFSNQPVGILRLKVQLLQAMGYSVKLLSLKDLEGPLNVDEVLQIDNIENITETSKNSIKA</sequence>
<gene>
    <name evidence="2" type="primary">LOC131805050</name>
</gene>
<protein>
    <submittedName>
        <fullName evidence="2">Uncharacterized protein LOC131805050</fullName>
    </submittedName>
</protein>
<proteinExistence type="predicted"/>
<evidence type="ECO:0000313" key="1">
    <source>
        <dbReference type="Proteomes" id="UP001652621"/>
    </source>
</evidence>
<dbReference type="Proteomes" id="UP001652621">
    <property type="component" value="Unplaced"/>
</dbReference>